<dbReference type="GO" id="GO:0032049">
    <property type="term" value="P:cardiolipin biosynthetic process"/>
    <property type="evidence" value="ECO:0007669"/>
    <property type="project" value="UniProtKB-ARBA"/>
</dbReference>
<dbReference type="Proteomes" id="UP000540079">
    <property type="component" value="Unassembled WGS sequence"/>
</dbReference>
<evidence type="ECO:0000313" key="2">
    <source>
        <dbReference type="EMBL" id="MDA5623808.1"/>
    </source>
</evidence>
<dbReference type="InterPro" id="IPR025202">
    <property type="entry name" value="PLD-like_dom"/>
</dbReference>
<dbReference type="PANTHER" id="PTHR21248">
    <property type="entry name" value="CARDIOLIPIN SYNTHASE"/>
    <property type="match status" value="1"/>
</dbReference>
<comment type="caution">
    <text evidence="4">The sequence shown here is derived from an EMBL/GenBank/DDBJ whole genome shotgun (WGS) entry which is preliminary data.</text>
</comment>
<reference evidence="3" key="3">
    <citation type="submission" date="2022-07" db="EMBL/GenBank/DDBJ databases">
        <title>Sequence of Pasteurella multocoda 17BRD-035.</title>
        <authorList>
            <person name="Roy Chowdhury P."/>
            <person name="Alhamami T."/>
            <person name="Trott D.J."/>
            <person name="Djordvevic S.P."/>
        </authorList>
    </citation>
    <scope>NUCLEOTIDE SEQUENCE</scope>
    <source>
        <strain evidence="3">17BRD-035</strain>
    </source>
</reference>
<dbReference type="CDD" id="cd09111">
    <property type="entry name" value="PLDc_ymdC_like_1"/>
    <property type="match status" value="1"/>
</dbReference>
<evidence type="ECO:0000313" key="3">
    <source>
        <dbReference type="EMBL" id="MDT3452885.1"/>
    </source>
</evidence>
<evidence type="ECO:0000313" key="5">
    <source>
        <dbReference type="Proteomes" id="UP000540079"/>
    </source>
</evidence>
<dbReference type="EMBL" id="JANJHC010000024">
    <property type="protein sequence ID" value="MDA5623808.1"/>
    <property type="molecule type" value="Genomic_DNA"/>
</dbReference>
<dbReference type="PANTHER" id="PTHR21248:SF12">
    <property type="entry name" value="CARDIOLIPIN SYNTHASE C"/>
    <property type="match status" value="1"/>
</dbReference>
<evidence type="ECO:0000259" key="1">
    <source>
        <dbReference type="PROSITE" id="PS50035"/>
    </source>
</evidence>
<dbReference type="Proteomes" id="UP001182304">
    <property type="component" value="Unassembled WGS sequence"/>
</dbReference>
<dbReference type="Proteomes" id="UP001145481">
    <property type="component" value="Unassembled WGS sequence"/>
</dbReference>
<dbReference type="PROSITE" id="PS50035">
    <property type="entry name" value="PLD"/>
    <property type="match status" value="2"/>
</dbReference>
<gene>
    <name evidence="4" type="ORF">C2800_10580</name>
    <name evidence="2" type="ORF">NM948_09685</name>
    <name evidence="3" type="ORF">NQF69_08885</name>
</gene>
<reference evidence="2" key="2">
    <citation type="submission" date="2022-07" db="EMBL/GenBank/DDBJ databases">
        <title>Genome-based characterization of novel serogroup A variants of Pasteurella multocida.</title>
        <authorList>
            <person name="Prajapati A."/>
            <person name="Yogisharadhya R."/>
            <person name="Mohanty N."/>
            <person name="Chanda M."/>
            <person name="Mendem S.K."/>
            <person name="Siddaramappa S."/>
            <person name="Shivachandra S.B."/>
        </authorList>
    </citation>
    <scope>NUCLEOTIDE SEQUENCE</scope>
    <source>
        <strain evidence="2">NIVEDIPm19</strain>
    </source>
</reference>
<accession>A0A849CLB4</accession>
<dbReference type="AlphaFoldDB" id="A0A849CLB4"/>
<reference evidence="4 5" key="1">
    <citation type="journal article" date="2018" name="Front. Microbiol.">
        <title>Genetic and Phylogenetic Characteristics of Pasteurella multocida Isolates From Different Host Species.</title>
        <authorList>
            <person name="Peng Z."/>
            <person name="Liang W."/>
            <person name="Wang F."/>
            <person name="Xu Z."/>
            <person name="Xie Z."/>
            <person name="Lian Z."/>
            <person name="Hua L."/>
            <person name="Zhou R."/>
            <person name="Chen H."/>
            <person name="Wu B."/>
        </authorList>
    </citation>
    <scope>NUCLEOTIDE SEQUENCE [LARGE SCALE GENOMIC DNA]</scope>
    <source>
        <strain evidence="4 5">HNA06</strain>
    </source>
</reference>
<feature type="domain" description="PLD phosphodiesterase" evidence="1">
    <location>
        <begin position="405"/>
        <end position="432"/>
    </location>
</feature>
<dbReference type="EMBL" id="PPVL01000011">
    <property type="protein sequence ID" value="NNI79853.1"/>
    <property type="molecule type" value="Genomic_DNA"/>
</dbReference>
<feature type="domain" description="PLD phosphodiesterase" evidence="1">
    <location>
        <begin position="171"/>
        <end position="198"/>
    </location>
</feature>
<dbReference type="InterPro" id="IPR001736">
    <property type="entry name" value="PLipase_D/transphosphatidylase"/>
</dbReference>
<dbReference type="RefSeq" id="WP_005724429.1">
    <property type="nucleotide sequence ID" value="NZ_AP025519.1"/>
</dbReference>
<dbReference type="Gene3D" id="3.30.870.10">
    <property type="entry name" value="Endonuclease Chain A"/>
    <property type="match status" value="2"/>
</dbReference>
<dbReference type="KEGG" id="pmul:DR93_435"/>
<dbReference type="GeneID" id="77206849"/>
<name>A0A849CLB4_PASMD</name>
<dbReference type="SMART" id="SM00155">
    <property type="entry name" value="PLDc"/>
    <property type="match status" value="2"/>
</dbReference>
<organism evidence="4 5">
    <name type="scientific">Pasteurella multocida</name>
    <dbReference type="NCBI Taxonomy" id="747"/>
    <lineage>
        <taxon>Bacteria</taxon>
        <taxon>Pseudomonadati</taxon>
        <taxon>Pseudomonadota</taxon>
        <taxon>Gammaproteobacteria</taxon>
        <taxon>Pasteurellales</taxon>
        <taxon>Pasteurellaceae</taxon>
        <taxon>Pasteurella</taxon>
    </lineage>
</organism>
<dbReference type="SUPFAM" id="SSF56024">
    <property type="entry name" value="Phospholipase D/nuclease"/>
    <property type="match status" value="2"/>
</dbReference>
<sequence length="514" mass="57883">MLIVIIKKLFLLLALILFSLVILALISYQRLPTSDRPISTHPPLNPNGLLARHILPQVAQHPNLTGLYPLGDGKDAFLARLALSEHAEHTLDLQYYIWHNDVSGHLLLQSLYKAAVRGVKVRLLLDDNNTKGMDTILASLNAHPNIQIRLFNPFMQRQYRWLGFLSDFFRLNRRMHNKSFTADGVMSILGGRNIGDEYFDVGNGVLFADLDVAATGAVVTHIQTDFDRYWNSPSSYPLESIIIRDPITPFNPLPALDDETQTYLKQLTELPFAKSLKAGTLAFTWAEAELISDDPKKALGKSLIQDSVLAHIAPTMLNAKNNLIIVSPYFVPTHVGVDFLSRISQTGTQVSILTNSLEATDVSIVHSGYAKHRKTLLQKQIQLYELKPHATIQMESSGHLLKGASSASLHAKTFTLDNRYLFVGSFNMDPRSAMLNTEMGLLIDSPELARLLSDGLQQNQANYAFSVKLNEAQALYWETQENGQWIRYENEPHTSWFKRFSVWCLSWLPVEHLL</sequence>
<proteinExistence type="predicted"/>
<protein>
    <submittedName>
        <fullName evidence="4">Phospholipase D family protein</fullName>
    </submittedName>
</protein>
<dbReference type="Pfam" id="PF13091">
    <property type="entry name" value="PLDc_2"/>
    <property type="match status" value="2"/>
</dbReference>
<dbReference type="EMBL" id="JANIEN010000010">
    <property type="protein sequence ID" value="MDT3452885.1"/>
    <property type="molecule type" value="Genomic_DNA"/>
</dbReference>
<dbReference type="CDD" id="cd09113">
    <property type="entry name" value="PLDc_ymdC_like_2"/>
    <property type="match status" value="1"/>
</dbReference>
<dbReference type="GO" id="GO:0030572">
    <property type="term" value="F:phosphatidyltransferase activity"/>
    <property type="evidence" value="ECO:0007669"/>
    <property type="project" value="UniProtKB-ARBA"/>
</dbReference>
<evidence type="ECO:0000313" key="4">
    <source>
        <dbReference type="EMBL" id="NNI79853.1"/>
    </source>
</evidence>